<dbReference type="Proteomes" id="UP000075636">
    <property type="component" value="Unassembled WGS sequence"/>
</dbReference>
<dbReference type="Pfam" id="PF23771">
    <property type="entry name" value="DUF7168"/>
    <property type="match status" value="1"/>
</dbReference>
<accession>A0A149TNH6</accession>
<sequence>MDKEKIVERIRKLLALAQSQNASEAASALAKVQELMARYEVDGVTMEMASFAEVHAEFRISRAERPATYALQLAVACRRAFGVSCIWDGQGRLSFYGDLGRSELAAYAFTVLGRQCVGARKIYFGALRKRIKKMTRIKRADAFAQGWVLTATRTLGRLKIGERETELLQLFKEQKFTDATSIDPRTPRAVNGQDNAYFSGVREGRNARLEHAMSGGGIRSLTA</sequence>
<protein>
    <submittedName>
        <fullName evidence="3">Uncharacterized protein</fullName>
    </submittedName>
</protein>
<dbReference type="Pfam" id="PF10979">
    <property type="entry name" value="DUF2786"/>
    <property type="match status" value="1"/>
</dbReference>
<dbReference type="PATRIC" id="fig|318683.6.peg.3243"/>
<evidence type="ECO:0000259" key="2">
    <source>
        <dbReference type="Pfam" id="PF23771"/>
    </source>
</evidence>
<dbReference type="AlphaFoldDB" id="A0A149TNH6"/>
<feature type="domain" description="DUF2786" evidence="1">
    <location>
        <begin position="5"/>
        <end position="42"/>
    </location>
</feature>
<dbReference type="InterPro" id="IPR016868">
    <property type="entry name" value="Phage_B3_Orf5"/>
</dbReference>
<dbReference type="RefSeq" id="WP_062105675.1">
    <property type="nucleotide sequence ID" value="NZ_LHZR01000053.1"/>
</dbReference>
<feature type="domain" description="DUF7168" evidence="2">
    <location>
        <begin position="59"/>
        <end position="184"/>
    </location>
</feature>
<gene>
    <name evidence="3" type="ORF">AD945_00635</name>
</gene>
<dbReference type="InterPro" id="IPR024498">
    <property type="entry name" value="DUF2786"/>
</dbReference>
<evidence type="ECO:0000313" key="4">
    <source>
        <dbReference type="Proteomes" id="UP000075636"/>
    </source>
</evidence>
<name>A0A149TNH6_9PROT</name>
<proteinExistence type="predicted"/>
<comment type="caution">
    <text evidence="3">The sequence shown here is derived from an EMBL/GenBank/DDBJ whole genome shotgun (WGS) entry which is preliminary data.</text>
</comment>
<dbReference type="EMBL" id="LHZR01000053">
    <property type="protein sequence ID" value="KXV51167.1"/>
    <property type="molecule type" value="Genomic_DNA"/>
</dbReference>
<reference evidence="3 4" key="1">
    <citation type="submission" date="2015-06" db="EMBL/GenBank/DDBJ databases">
        <title>Improved classification and identification of acetic acid bacteria using matrix-assisted laser desorption/ionization time-of-flight mass spectrometry; Gluconobacter nephelii and Gluconobacter uchimurae are later heterotypic synonyms of Gluconobacter japonicus and Gluconobacter oxydans, respectively.</title>
        <authorList>
            <person name="Li L."/>
            <person name="Cleenwerck I."/>
            <person name="De Vuyst L."/>
            <person name="Vandamme P."/>
        </authorList>
    </citation>
    <scope>NUCLEOTIDE SEQUENCE [LARGE SCALE GENOMIC DNA]</scope>
    <source>
        <strain evidence="3 4">LMG 1768</strain>
    </source>
</reference>
<dbReference type="OrthoDB" id="7275531at2"/>
<evidence type="ECO:0000313" key="3">
    <source>
        <dbReference type="EMBL" id="KXV51167.1"/>
    </source>
</evidence>
<dbReference type="PIRSF" id="PIRSF028111">
    <property type="entry name" value="UCP028111"/>
    <property type="match status" value="1"/>
</dbReference>
<dbReference type="InterPro" id="IPR055592">
    <property type="entry name" value="DUF7168"/>
</dbReference>
<organism evidence="3 4">
    <name type="scientific">Gluconobacter albidus</name>
    <dbReference type="NCBI Taxonomy" id="318683"/>
    <lineage>
        <taxon>Bacteria</taxon>
        <taxon>Pseudomonadati</taxon>
        <taxon>Pseudomonadota</taxon>
        <taxon>Alphaproteobacteria</taxon>
        <taxon>Acetobacterales</taxon>
        <taxon>Acetobacteraceae</taxon>
        <taxon>Gluconobacter</taxon>
    </lineage>
</organism>
<evidence type="ECO:0000259" key="1">
    <source>
        <dbReference type="Pfam" id="PF10979"/>
    </source>
</evidence>